<reference evidence="3 4" key="1">
    <citation type="submission" date="2012-12" db="EMBL/GenBank/DDBJ databases">
        <title>Genome assembly of Marinobacter sp. AK21.</title>
        <authorList>
            <person name="Khatri I."/>
            <person name="Kumar R."/>
            <person name="Vaidya B."/>
            <person name="Subramanian S."/>
            <person name="Pinnaka A."/>
        </authorList>
    </citation>
    <scope>NUCLEOTIDE SEQUENCE [LARGE SCALE GENOMIC DNA]</scope>
    <source>
        <strain evidence="3 4">AK21</strain>
    </source>
</reference>
<dbReference type="GO" id="GO:0016757">
    <property type="term" value="F:glycosyltransferase activity"/>
    <property type="evidence" value="ECO:0007669"/>
    <property type="project" value="InterPro"/>
</dbReference>
<dbReference type="AlphaFoldDB" id="A0A072N9Q4"/>
<dbReference type="Pfam" id="PF13439">
    <property type="entry name" value="Glyco_transf_4"/>
    <property type="match status" value="1"/>
</dbReference>
<feature type="domain" description="Glycosyl transferase family 1" evidence="1">
    <location>
        <begin position="176"/>
        <end position="311"/>
    </location>
</feature>
<dbReference type="PATRIC" id="fig|1137280.3.peg.3425"/>
<proteinExistence type="predicted"/>
<dbReference type="EMBL" id="ANIE01000010">
    <property type="protein sequence ID" value="KEF29770.1"/>
    <property type="molecule type" value="Genomic_DNA"/>
</dbReference>
<name>A0A072N9Q4_9GAMM</name>
<evidence type="ECO:0000259" key="1">
    <source>
        <dbReference type="Pfam" id="PF00534"/>
    </source>
</evidence>
<dbReference type="STRING" id="1137280.D777_00275"/>
<dbReference type="CDD" id="cd03811">
    <property type="entry name" value="GT4_GT28_WabH-like"/>
    <property type="match status" value="1"/>
</dbReference>
<evidence type="ECO:0000313" key="4">
    <source>
        <dbReference type="Proteomes" id="UP000035057"/>
    </source>
</evidence>
<keyword evidence="4" id="KW-1185">Reference proteome</keyword>
<dbReference type="Proteomes" id="UP000035057">
    <property type="component" value="Unassembled WGS sequence"/>
</dbReference>
<dbReference type="InterPro" id="IPR001296">
    <property type="entry name" value="Glyco_trans_1"/>
</dbReference>
<accession>A0A072N9Q4</accession>
<sequence>MTEQGPLTIALLLATPGTQWGGMEKHTADLAGMLATRGHEVHVLAYPAYSMQFPASVRFHPLPVQLGRRNPWLAYRLKQTLRNITPDIAHAQGNKAARLLSRLNSDAATIRIGTVHGIKSSHRDFEALDHAIAVSRAIYDRLEHPNRILIHNGVSWGQEAAQLVSDAARCPELVPGKTNVIAVGRLESVKNFSLLIRAWADVASANLNAHLTIFGEGSERQKLERLIQDTGTAGSISLPGYVTPMERAYKQADLTVISSDREGFPYALIESLLAGCPVISTPVSGAKDILPGSALSPDHQVESLQNLITRSLGDLAHLKASEAAAITFAREHLTLEAMATETEKLYRDALAQTAQP</sequence>
<dbReference type="GO" id="GO:1901135">
    <property type="term" value="P:carbohydrate derivative metabolic process"/>
    <property type="evidence" value="ECO:0007669"/>
    <property type="project" value="UniProtKB-ARBA"/>
</dbReference>
<comment type="caution">
    <text evidence="3">The sequence shown here is derived from an EMBL/GenBank/DDBJ whole genome shotgun (WGS) entry which is preliminary data.</text>
</comment>
<protein>
    <submittedName>
        <fullName evidence="3">Poly(Glycerol-phosphate) alpha-glucosyltransferase</fullName>
    </submittedName>
</protein>
<dbReference type="OrthoDB" id="9795746at2"/>
<feature type="domain" description="Glycosyltransferase subfamily 4-like N-terminal" evidence="2">
    <location>
        <begin position="20"/>
        <end position="154"/>
    </location>
</feature>
<dbReference type="Gene3D" id="3.40.50.2000">
    <property type="entry name" value="Glycogen Phosphorylase B"/>
    <property type="match status" value="2"/>
</dbReference>
<evidence type="ECO:0000313" key="3">
    <source>
        <dbReference type="EMBL" id="KEF29770.1"/>
    </source>
</evidence>
<organism evidence="3 4">
    <name type="scientific">Marinobacter nitratireducens</name>
    <dbReference type="NCBI Taxonomy" id="1137280"/>
    <lineage>
        <taxon>Bacteria</taxon>
        <taxon>Pseudomonadati</taxon>
        <taxon>Pseudomonadota</taxon>
        <taxon>Gammaproteobacteria</taxon>
        <taxon>Pseudomonadales</taxon>
        <taxon>Marinobacteraceae</taxon>
        <taxon>Marinobacter</taxon>
    </lineage>
</organism>
<dbReference type="InterPro" id="IPR028098">
    <property type="entry name" value="Glyco_trans_4-like_N"/>
</dbReference>
<dbReference type="RefSeq" id="WP_036134787.1">
    <property type="nucleotide sequence ID" value="NZ_ANIE01000010.1"/>
</dbReference>
<gene>
    <name evidence="3" type="ORF">D777_00275</name>
</gene>
<dbReference type="SUPFAM" id="SSF53756">
    <property type="entry name" value="UDP-Glycosyltransferase/glycogen phosphorylase"/>
    <property type="match status" value="1"/>
</dbReference>
<dbReference type="PANTHER" id="PTHR12526">
    <property type="entry name" value="GLYCOSYLTRANSFERASE"/>
    <property type="match status" value="1"/>
</dbReference>
<evidence type="ECO:0000259" key="2">
    <source>
        <dbReference type="Pfam" id="PF13439"/>
    </source>
</evidence>
<keyword evidence="3" id="KW-0808">Transferase</keyword>
<dbReference type="Pfam" id="PF00534">
    <property type="entry name" value="Glycos_transf_1"/>
    <property type="match status" value="1"/>
</dbReference>